<dbReference type="Proteomes" id="UP001162501">
    <property type="component" value="Chromosome 20"/>
</dbReference>
<feature type="non-terminal residue" evidence="1">
    <location>
        <position position="75"/>
    </location>
</feature>
<evidence type="ECO:0000313" key="1">
    <source>
        <dbReference type="EMBL" id="CAN0008431.1"/>
    </source>
</evidence>
<evidence type="ECO:0000313" key="2">
    <source>
        <dbReference type="Proteomes" id="UP001162501"/>
    </source>
</evidence>
<name>A0AC59YVC2_RANTA</name>
<sequence length="75" mass="9231">MAQQQTPSWADLTHRVFVFMFDSQDREQENCFHWDQPQLFLQKQLVERLCCFWSRYAMNVRFLHLILHHNYVGLT</sequence>
<protein>
    <submittedName>
        <fullName evidence="1">Uncharacterized protein</fullName>
    </submittedName>
</protein>
<reference evidence="1" key="2">
    <citation type="submission" date="2025-03" db="EMBL/GenBank/DDBJ databases">
        <authorList>
            <consortium name="ELIXIR-Norway"/>
            <consortium name="Elixir Norway"/>
        </authorList>
    </citation>
    <scope>NUCLEOTIDE SEQUENCE</scope>
</reference>
<accession>A0AC59YVC2</accession>
<feature type="non-terminal residue" evidence="1">
    <location>
        <position position="1"/>
    </location>
</feature>
<proteinExistence type="predicted"/>
<organism evidence="1 2">
    <name type="scientific">Rangifer tarandus platyrhynchus</name>
    <name type="common">Svalbard reindeer</name>
    <dbReference type="NCBI Taxonomy" id="3082113"/>
    <lineage>
        <taxon>Eukaryota</taxon>
        <taxon>Metazoa</taxon>
        <taxon>Chordata</taxon>
        <taxon>Craniata</taxon>
        <taxon>Vertebrata</taxon>
        <taxon>Euteleostomi</taxon>
        <taxon>Mammalia</taxon>
        <taxon>Eutheria</taxon>
        <taxon>Laurasiatheria</taxon>
        <taxon>Artiodactyla</taxon>
        <taxon>Ruminantia</taxon>
        <taxon>Pecora</taxon>
        <taxon>Cervidae</taxon>
        <taxon>Odocoileinae</taxon>
        <taxon>Rangifer</taxon>
    </lineage>
</organism>
<reference evidence="1" key="1">
    <citation type="submission" date="2023-05" db="EMBL/GenBank/DDBJ databases">
        <authorList>
            <consortium name="ELIXIR-Norway"/>
        </authorList>
    </citation>
    <scope>NUCLEOTIDE SEQUENCE</scope>
</reference>
<gene>
    <name evidence="1" type="ORF">MRATA1EN22A_LOCUS10673</name>
</gene>
<dbReference type="EMBL" id="OX596104">
    <property type="protein sequence ID" value="CAN0008431.1"/>
    <property type="molecule type" value="Genomic_DNA"/>
</dbReference>